<feature type="chain" id="PRO_5011656375" description="Carboxypeptidase regulatory-like domain-containing protein" evidence="2">
    <location>
        <begin position="37"/>
        <end position="448"/>
    </location>
</feature>
<feature type="signal peptide" evidence="2">
    <location>
        <begin position="1"/>
        <end position="36"/>
    </location>
</feature>
<evidence type="ECO:0000313" key="3">
    <source>
        <dbReference type="EMBL" id="SEA08195.1"/>
    </source>
</evidence>
<reference evidence="3 4" key="1">
    <citation type="submission" date="2016-10" db="EMBL/GenBank/DDBJ databases">
        <authorList>
            <person name="de Groot N.N."/>
        </authorList>
    </citation>
    <scope>NUCLEOTIDE SEQUENCE [LARGE SCALE GENOMIC DNA]</scope>
    <source>
        <strain evidence="3 4">DSM 21228</strain>
    </source>
</reference>
<name>A0A1H3Y987_9GAMM</name>
<protein>
    <recommendedName>
        <fullName evidence="5">Carboxypeptidase regulatory-like domain-containing protein</fullName>
    </recommendedName>
</protein>
<dbReference type="OrthoDB" id="5592990at2"/>
<proteinExistence type="predicted"/>
<gene>
    <name evidence="3" type="ORF">SAMN05660964_00858</name>
</gene>
<feature type="region of interest" description="Disordered" evidence="1">
    <location>
        <begin position="256"/>
        <end position="278"/>
    </location>
</feature>
<dbReference type="AlphaFoldDB" id="A0A1H3Y987"/>
<keyword evidence="4" id="KW-1185">Reference proteome</keyword>
<dbReference type="EMBL" id="FNQP01000004">
    <property type="protein sequence ID" value="SEA08195.1"/>
    <property type="molecule type" value="Genomic_DNA"/>
</dbReference>
<evidence type="ECO:0008006" key="5">
    <source>
        <dbReference type="Google" id="ProtNLM"/>
    </source>
</evidence>
<sequence length="448" mass="47489">MHQMTSRFATFAATTLLASSLVLLSACGGGSNSITATDTSVKTGVFIDAPVKGLAYKTPTQSGVTNEKGEFKFIAGETVTFIIDGVEIGSTQAQTRVLVTAISQGNIHIAQLLQTLDTDVNPDLIDVSKIKLDTSVKNDLTALIANGGECRNIKCIETILNAPTLTTIQTNSQVALVHQSVVSEDAASHHVYQSAGSIPWQSSDVSGKVFTTVKGGYTELAVVKTDGTFSIYSEDRSVPYNNVIIAPGVTAPIISSPIPSTTTGNTSSTFSDSEPESMGGTWQLNNGELLFTFTAGESSQYKLHKLSQDDNTLDFMAENTDGSGEASLVQWHPAKPLTLAALEGKHFADDTSDETECSARTFTFAHSNLIIRERCGGEFSEYTLSASETPGVSNLIQATFGTTKTLYFALAGGDINSTFKGVFAQLENGVIDDVETSTWTGVSTPLQP</sequence>
<dbReference type="Proteomes" id="UP000199397">
    <property type="component" value="Unassembled WGS sequence"/>
</dbReference>
<dbReference type="RefSeq" id="WP_093065730.1">
    <property type="nucleotide sequence ID" value="NZ_FNQP01000004.1"/>
</dbReference>
<evidence type="ECO:0000256" key="2">
    <source>
        <dbReference type="SAM" id="SignalP"/>
    </source>
</evidence>
<evidence type="ECO:0000256" key="1">
    <source>
        <dbReference type="SAM" id="MobiDB-lite"/>
    </source>
</evidence>
<keyword evidence="2" id="KW-0732">Signal</keyword>
<dbReference type="PROSITE" id="PS51257">
    <property type="entry name" value="PROKAR_LIPOPROTEIN"/>
    <property type="match status" value="1"/>
</dbReference>
<dbReference type="STRING" id="525918.SAMN05660964_00858"/>
<feature type="compositionally biased region" description="Low complexity" evidence="1">
    <location>
        <begin position="256"/>
        <end position="272"/>
    </location>
</feature>
<accession>A0A1H3Y987</accession>
<organism evidence="3 4">
    <name type="scientific">Thiothrix caldifontis</name>
    <dbReference type="NCBI Taxonomy" id="525918"/>
    <lineage>
        <taxon>Bacteria</taxon>
        <taxon>Pseudomonadati</taxon>
        <taxon>Pseudomonadota</taxon>
        <taxon>Gammaproteobacteria</taxon>
        <taxon>Thiotrichales</taxon>
        <taxon>Thiotrichaceae</taxon>
        <taxon>Thiothrix</taxon>
    </lineage>
</organism>
<evidence type="ECO:0000313" key="4">
    <source>
        <dbReference type="Proteomes" id="UP000199397"/>
    </source>
</evidence>